<name>A0A8D8I3R3_CULPI</name>
<accession>A0A8D8I3R3</accession>
<dbReference type="EMBL" id="HBUE01231250">
    <property type="protein sequence ID" value="CAG6545041.1"/>
    <property type="molecule type" value="Transcribed_RNA"/>
</dbReference>
<organism evidence="2">
    <name type="scientific">Culex pipiens</name>
    <name type="common">House mosquito</name>
    <dbReference type="NCBI Taxonomy" id="7175"/>
    <lineage>
        <taxon>Eukaryota</taxon>
        <taxon>Metazoa</taxon>
        <taxon>Ecdysozoa</taxon>
        <taxon>Arthropoda</taxon>
        <taxon>Hexapoda</taxon>
        <taxon>Insecta</taxon>
        <taxon>Pterygota</taxon>
        <taxon>Neoptera</taxon>
        <taxon>Endopterygota</taxon>
        <taxon>Diptera</taxon>
        <taxon>Nematocera</taxon>
        <taxon>Culicoidea</taxon>
        <taxon>Culicidae</taxon>
        <taxon>Culicinae</taxon>
        <taxon>Culicini</taxon>
        <taxon>Culex</taxon>
        <taxon>Culex</taxon>
    </lineage>
</organism>
<dbReference type="AlphaFoldDB" id="A0A8D8I3R3"/>
<proteinExistence type="predicted"/>
<sequence>MQDKHNLVTESRGFNKISNQSRICSSSFKSKAPPRSSNISTSPSPVTKQNRQILGLTSSPPLGFSKNLELQSACFRNVNSLSRMPLQPPQIRSTLKRSASFPKNEFRSKAAITPPRHSSHGWSELRSDLGWPMLHFFAGWTWDSFRFRCSI</sequence>
<dbReference type="EMBL" id="HBUE01338053">
    <property type="protein sequence ID" value="CAG6597180.1"/>
    <property type="molecule type" value="Transcribed_RNA"/>
</dbReference>
<evidence type="ECO:0000256" key="1">
    <source>
        <dbReference type="SAM" id="MobiDB-lite"/>
    </source>
</evidence>
<evidence type="ECO:0000313" key="2">
    <source>
        <dbReference type="EMBL" id="CAG6545041.1"/>
    </source>
</evidence>
<feature type="region of interest" description="Disordered" evidence="1">
    <location>
        <begin position="21"/>
        <end position="55"/>
    </location>
</feature>
<dbReference type="EMBL" id="HBUE01231252">
    <property type="protein sequence ID" value="CAG6545043.1"/>
    <property type="molecule type" value="Transcribed_RNA"/>
</dbReference>
<dbReference type="EMBL" id="HBUE01338055">
    <property type="protein sequence ID" value="CAG6597182.1"/>
    <property type="molecule type" value="Transcribed_RNA"/>
</dbReference>
<reference evidence="2" key="1">
    <citation type="submission" date="2021-05" db="EMBL/GenBank/DDBJ databases">
        <authorList>
            <person name="Alioto T."/>
            <person name="Alioto T."/>
            <person name="Gomez Garrido J."/>
        </authorList>
    </citation>
    <scope>NUCLEOTIDE SEQUENCE</scope>
</reference>
<protein>
    <submittedName>
        <fullName evidence="2">(northern house mosquito) hypothetical protein</fullName>
    </submittedName>
</protein>